<feature type="region of interest" description="Disordered" evidence="1">
    <location>
        <begin position="1"/>
        <end position="41"/>
    </location>
</feature>
<keyword evidence="2" id="KW-0812">Transmembrane</keyword>
<protein>
    <submittedName>
        <fullName evidence="3">Uncharacterized protein</fullName>
    </submittedName>
</protein>
<dbReference type="Proteomes" id="UP000094622">
    <property type="component" value="Unassembled WGS sequence"/>
</dbReference>
<gene>
    <name evidence="3" type="ORF">A6302_01502</name>
</gene>
<dbReference type="EMBL" id="MCRJ01000027">
    <property type="protein sequence ID" value="ODN71213.1"/>
    <property type="molecule type" value="Genomic_DNA"/>
</dbReference>
<dbReference type="RefSeq" id="WP_069306400.1">
    <property type="nucleotide sequence ID" value="NZ_MCRJ01000027.1"/>
</dbReference>
<keyword evidence="2" id="KW-0472">Membrane</keyword>
<evidence type="ECO:0000313" key="3">
    <source>
        <dbReference type="EMBL" id="ODN71213.1"/>
    </source>
</evidence>
<reference evidence="3 4" key="1">
    <citation type="submission" date="2016-07" db="EMBL/GenBank/DDBJ databases">
        <title>Draft Genome Sequence of Methylobrevis pamukkalensis PK2.</title>
        <authorList>
            <person name="Vasilenko O.V."/>
            <person name="Doronina N.V."/>
            <person name="Shmareva M.N."/>
            <person name="Tarlachkov S.V."/>
            <person name="Mustakhimov I."/>
            <person name="Trotsenko Y.A."/>
        </authorList>
    </citation>
    <scope>NUCLEOTIDE SEQUENCE [LARGE SCALE GENOMIC DNA]</scope>
    <source>
        <strain evidence="3 4">PK2</strain>
    </source>
</reference>
<feature type="transmembrane region" description="Helical" evidence="2">
    <location>
        <begin position="92"/>
        <end position="111"/>
    </location>
</feature>
<evidence type="ECO:0000313" key="4">
    <source>
        <dbReference type="Proteomes" id="UP000094622"/>
    </source>
</evidence>
<dbReference type="AlphaFoldDB" id="A0A1E3H4G0"/>
<keyword evidence="2" id="KW-1133">Transmembrane helix</keyword>
<evidence type="ECO:0000256" key="2">
    <source>
        <dbReference type="SAM" id="Phobius"/>
    </source>
</evidence>
<keyword evidence="4" id="KW-1185">Reference proteome</keyword>
<evidence type="ECO:0000256" key="1">
    <source>
        <dbReference type="SAM" id="MobiDB-lite"/>
    </source>
</evidence>
<organism evidence="3 4">
    <name type="scientific">Methylobrevis pamukkalensis</name>
    <dbReference type="NCBI Taxonomy" id="1439726"/>
    <lineage>
        <taxon>Bacteria</taxon>
        <taxon>Pseudomonadati</taxon>
        <taxon>Pseudomonadota</taxon>
        <taxon>Alphaproteobacteria</taxon>
        <taxon>Hyphomicrobiales</taxon>
        <taxon>Pleomorphomonadaceae</taxon>
        <taxon>Methylobrevis</taxon>
    </lineage>
</organism>
<name>A0A1E3H4G0_9HYPH</name>
<comment type="caution">
    <text evidence="3">The sequence shown here is derived from an EMBL/GenBank/DDBJ whole genome shotgun (WGS) entry which is preliminary data.</text>
</comment>
<accession>A0A1E3H4G0</accession>
<feature type="compositionally biased region" description="Basic and acidic residues" evidence="1">
    <location>
        <begin position="1"/>
        <end position="11"/>
    </location>
</feature>
<sequence length="123" mass="13776">MAHDPTRDDVPHSFYTQVGGDESGRPAVTPYRPQERTTEERRVARLRSTLRQAEMAARIKPRPESHRLVDSTRRRMAAEAWRADRSAVVKDVVAGLAVLLFAIALIGWASIASEAVTLWRVGQ</sequence>
<proteinExistence type="predicted"/>